<dbReference type="PANTHER" id="PTHR37947">
    <property type="entry name" value="BLL2462 PROTEIN"/>
    <property type="match status" value="1"/>
</dbReference>
<dbReference type="AlphaFoldDB" id="A0A5S5C9J6"/>
<evidence type="ECO:0000313" key="2">
    <source>
        <dbReference type="EMBL" id="TYP75046.1"/>
    </source>
</evidence>
<dbReference type="EMBL" id="VNHU01000003">
    <property type="protein sequence ID" value="TYP75046.1"/>
    <property type="molecule type" value="Genomic_DNA"/>
</dbReference>
<dbReference type="Proteomes" id="UP000324376">
    <property type="component" value="Unassembled WGS sequence"/>
</dbReference>
<evidence type="ECO:0000256" key="1">
    <source>
        <dbReference type="SAM" id="Phobius"/>
    </source>
</evidence>
<comment type="caution">
    <text evidence="2">The sequence shown here is derived from an EMBL/GenBank/DDBJ whole genome shotgun (WGS) entry which is preliminary data.</text>
</comment>
<keyword evidence="1" id="KW-1133">Transmembrane helix</keyword>
<keyword evidence="3" id="KW-1185">Reference proteome</keyword>
<gene>
    <name evidence="2" type="ORF">BD809_103108</name>
</gene>
<accession>A0A5S5C9J6</accession>
<reference evidence="2 3" key="1">
    <citation type="submission" date="2019-07" db="EMBL/GenBank/DDBJ databases">
        <title>Genomic Encyclopedia of Archaeal and Bacterial Type Strains, Phase II (KMG-II): from individual species to whole genera.</title>
        <authorList>
            <person name="Goeker M."/>
        </authorList>
    </citation>
    <scope>NUCLEOTIDE SEQUENCE [LARGE SCALE GENOMIC DNA]</scope>
    <source>
        <strain evidence="2 3">DSM 17527</strain>
    </source>
</reference>
<protein>
    <recommendedName>
        <fullName evidence="4">VWA domain-containing protein</fullName>
    </recommendedName>
</protein>
<name>A0A5S5C9J6_9FLAO</name>
<proteinExistence type="predicted"/>
<evidence type="ECO:0000313" key="3">
    <source>
        <dbReference type="Proteomes" id="UP000324376"/>
    </source>
</evidence>
<feature type="transmembrane region" description="Helical" evidence="1">
    <location>
        <begin position="33"/>
        <end position="54"/>
    </location>
</feature>
<dbReference type="SUPFAM" id="SSF53300">
    <property type="entry name" value="vWA-like"/>
    <property type="match status" value="1"/>
</dbReference>
<dbReference type="RefSeq" id="WP_148782049.1">
    <property type="nucleotide sequence ID" value="NZ_VNHU01000003.1"/>
</dbReference>
<organism evidence="2 3">
    <name type="scientific">Aquimarina intermedia</name>
    <dbReference type="NCBI Taxonomy" id="350814"/>
    <lineage>
        <taxon>Bacteria</taxon>
        <taxon>Pseudomonadati</taxon>
        <taxon>Bacteroidota</taxon>
        <taxon>Flavobacteriia</taxon>
        <taxon>Flavobacteriales</taxon>
        <taxon>Flavobacteriaceae</taxon>
        <taxon>Aquimarina</taxon>
    </lineage>
</organism>
<feature type="transmembrane region" description="Helical" evidence="1">
    <location>
        <begin position="6"/>
        <end position="26"/>
    </location>
</feature>
<sequence length="676" mass="77955">MQTETILLIVVAFIIAIVVAMFQYIYKSKQRTRLTVFFAFLRFITIFSILILLINPSIKSRTFYTVRPTLLVVADNSSSIENLGYQELAKETLQRFEESSALRQRFEISHFNFSNSVHDSLLLNFSGNQSNIDHALTELNQVYRNSRAPIILLTDGNQTFGNAYHYPNANYKQQVFPIVLGDSSKIKDVRIKQLNVNRYAYLKNDFPIEVLVTYNGDAPVSTTLEIRSKDRVLKSKKVNFSKQNKSIRIPFNLSANTVGVTTYSATILPLNKEKNTINNQKIFAVEVIDQKTNILVVSDIIHPDLGAIKKSVESNERSSITIKKPGQVSNLDGYAMVILYQPTSQFKKVLRLLDDTKINRFTIAGRHTDWNFLNAVQSRYKHDYSRQTEYFIPEFNSDYRTFLSEDIGFDNYPPLLGRFGELKINAKYDALLYKVIGSVLTSSPLLATIEEQNSRETILLGEGLWKWRMYSFKNDKSFETFDDFFSNLIQYLSSSQKRSRLMIFAESFYYSNAQIVINAEYFTKNYEFDDRASLAINLKKEETGQELTFPMILSKNAYQVDLSSLSPGTYQYTVTVKGESLRKSGIFKILEYDVEKQFLNADFSKLQALAENTDGKLYTATAFDSLQNDLLTDPRYQPIQKSKENIVSLIDWKYLLLIMLFSLSIEWFLRKYYGKI</sequence>
<dbReference type="OrthoDB" id="9763076at2"/>
<dbReference type="InterPro" id="IPR036465">
    <property type="entry name" value="vWFA_dom_sf"/>
</dbReference>
<dbReference type="PANTHER" id="PTHR37947:SF1">
    <property type="entry name" value="BLL2462 PROTEIN"/>
    <property type="match status" value="1"/>
</dbReference>
<evidence type="ECO:0008006" key="4">
    <source>
        <dbReference type="Google" id="ProtNLM"/>
    </source>
</evidence>
<keyword evidence="1" id="KW-0472">Membrane</keyword>
<keyword evidence="1" id="KW-0812">Transmembrane</keyword>